<feature type="transmembrane region" description="Helical" evidence="1">
    <location>
        <begin position="297"/>
        <end position="316"/>
    </location>
</feature>
<protein>
    <recommendedName>
        <fullName evidence="3">Membrane protein 6-pyruvoyl-tetrahydropterin synthase-related domain-containing protein</fullName>
    </recommendedName>
</protein>
<feature type="transmembrane region" description="Helical" evidence="1">
    <location>
        <begin position="207"/>
        <end position="226"/>
    </location>
</feature>
<feature type="transmembrane region" description="Helical" evidence="1">
    <location>
        <begin position="364"/>
        <end position="384"/>
    </location>
</feature>
<feature type="transmembrane region" description="Helical" evidence="1">
    <location>
        <begin position="328"/>
        <end position="352"/>
    </location>
</feature>
<dbReference type="RefSeq" id="WP_369610428.1">
    <property type="nucleotide sequence ID" value="NZ_AP031322.1"/>
</dbReference>
<dbReference type="GeneID" id="92353058"/>
<feature type="transmembrane region" description="Helical" evidence="1">
    <location>
        <begin position="61"/>
        <end position="82"/>
    </location>
</feature>
<evidence type="ECO:0000313" key="2">
    <source>
        <dbReference type="EMBL" id="BFH72181.1"/>
    </source>
</evidence>
<organism evidence="2">
    <name type="scientific">Sulfurisphaera javensis</name>
    <dbReference type="NCBI Taxonomy" id="2049879"/>
    <lineage>
        <taxon>Archaea</taxon>
        <taxon>Thermoproteota</taxon>
        <taxon>Thermoprotei</taxon>
        <taxon>Sulfolobales</taxon>
        <taxon>Sulfolobaceae</taxon>
        <taxon>Sulfurisphaera</taxon>
    </lineage>
</organism>
<name>A0AAT9GMY8_9CREN</name>
<sequence length="677" mass="77751">MRSLSLRYILPPVILSILVNFMWYRGLPIYAGDQGILLANGVNVNYLIQGVLTAYTNYPYGFVPVVPSTAWVNLIFVPFSFLGNLGEEVLSTILTIIGSVFLFKLALRYYSYLSSLLSLIIYLTNWYIYEGFIEAPYIFWSQTIIYFLLPLLTYYLMLYGENEISNKVGFPIVTVIITYLLASSGEIFPIAWLGFTLLTIYFLRKRIFHAILIILFYTVSQLYWVLPYASVQIPHFSNITNSSLAEIIHESSTPLIESFSSLMPSVTPISYNLLFIVLVSFIVLLSFIFAKNKDLKFFSLLLIIIVGFDSVIYTPFYPLVKEAVLTNGFFAVLRTTQFATETFAGLFLSLLIPSVIPNKYRREVFALLLLIFIIFNFPVASGSLSERISVPNYYLELIQYLNSQQGDFTIAVFPTVCYGWYSTSWYYGNNIYLYYSKHPVIVGGIYSGYYFYSDYYKLNYLLYFINLSDPAFKGSIVVITNILYLLNVKYIVIEGDAGTNISFIRILYLPIKPYITNLNLLGEKYHLFQFVKAFGPLYLYKVNLNSSYVFYTNVDNISITSMNLTQVLKPAEYKWISNTEIQVSPSSYKYVFLTFAYSPFWRSNFGEPKNVSNFNLYYTGGKGIVIYDTLQGKLMVDDAYALVSILMPIGIGFVLDKVQRRLALIGIKLRKLQWIKK</sequence>
<keyword evidence="1" id="KW-0472">Membrane</keyword>
<feature type="transmembrane region" description="Helical" evidence="1">
    <location>
        <begin position="168"/>
        <end position="195"/>
    </location>
</feature>
<dbReference type="KEGG" id="sjv:SJAV_01250"/>
<proteinExistence type="predicted"/>
<dbReference type="AlphaFoldDB" id="A0AAT9GMY8"/>
<evidence type="ECO:0008006" key="3">
    <source>
        <dbReference type="Google" id="ProtNLM"/>
    </source>
</evidence>
<feature type="transmembrane region" description="Helical" evidence="1">
    <location>
        <begin position="89"/>
        <end position="106"/>
    </location>
</feature>
<feature type="transmembrane region" description="Helical" evidence="1">
    <location>
        <begin position="269"/>
        <end position="290"/>
    </location>
</feature>
<feature type="transmembrane region" description="Helical" evidence="1">
    <location>
        <begin position="136"/>
        <end position="156"/>
    </location>
</feature>
<accession>A0AAT9GMY8</accession>
<feature type="transmembrane region" description="Helical" evidence="1">
    <location>
        <begin position="6"/>
        <end position="24"/>
    </location>
</feature>
<dbReference type="EMBL" id="AP031322">
    <property type="protein sequence ID" value="BFH72181.1"/>
    <property type="molecule type" value="Genomic_DNA"/>
</dbReference>
<keyword evidence="1" id="KW-0812">Transmembrane</keyword>
<feature type="transmembrane region" description="Helical" evidence="1">
    <location>
        <begin position="112"/>
        <end position="129"/>
    </location>
</feature>
<evidence type="ECO:0000256" key="1">
    <source>
        <dbReference type="SAM" id="Phobius"/>
    </source>
</evidence>
<reference evidence="2" key="1">
    <citation type="submission" date="2024-03" db="EMBL/GenBank/DDBJ databases">
        <title>Complete genome sequence of Sulfurisphaera javensis strain KD-1.</title>
        <authorList>
            <person name="Sakai H."/>
            <person name="Nur N."/>
            <person name="Suwanto A."/>
            <person name="Kurosawa N."/>
        </authorList>
    </citation>
    <scope>NUCLEOTIDE SEQUENCE</scope>
    <source>
        <strain evidence="2">KD-1</strain>
    </source>
</reference>
<gene>
    <name evidence="2" type="ORF">SJAV_01250</name>
</gene>
<keyword evidence="1" id="KW-1133">Transmembrane helix</keyword>